<comment type="subcellular location">
    <subcellularLocation>
        <location evidence="1">Membrane</location>
        <topology evidence="1">Multi-pass membrane protein</topology>
    </subcellularLocation>
</comment>
<protein>
    <recommendedName>
        <fullName evidence="6">Dendritic cell-specific transmembrane protein-like domain-containing protein</fullName>
    </recommendedName>
</protein>
<feature type="transmembrane region" description="Helical" evidence="5">
    <location>
        <begin position="611"/>
        <end position="633"/>
    </location>
</feature>
<feature type="domain" description="Dendritic cell-specific transmembrane protein-like" evidence="6">
    <location>
        <begin position="465"/>
        <end position="658"/>
    </location>
</feature>
<accession>E3LUQ2</accession>
<dbReference type="InterPro" id="IPR012858">
    <property type="entry name" value="DC_STAMP-like"/>
</dbReference>
<dbReference type="GO" id="GO:0016020">
    <property type="term" value="C:membrane"/>
    <property type="evidence" value="ECO:0007669"/>
    <property type="project" value="UniProtKB-SubCell"/>
</dbReference>
<keyword evidence="4 5" id="KW-0472">Membrane</keyword>
<dbReference type="HOGENOM" id="CLU_022740_0_0_1"/>
<evidence type="ECO:0000256" key="5">
    <source>
        <dbReference type="SAM" id="Phobius"/>
    </source>
</evidence>
<dbReference type="AlphaFoldDB" id="E3LUQ2"/>
<gene>
    <name evidence="7" type="ORF">CRE_30867</name>
</gene>
<dbReference type="OMA" id="IRAANIY"/>
<sequence length="810" mass="94605">MGFFDDKKREEIRRRQNTGFLTDYFVRRCGENSLFCFSEITDYYRLRLLVNFIFGLLISSSLYHAGWKNLNFGDFDYTYGLIVKWTIISFSTYAFTVSPTFRCALFCVLIGAFGKQGQYPFTMLVMSNLQEGPITNMMTNYETTSEIVMCHIELQSKIVANRVALLTGPLEELIEKLMAKGIRAMKAVSRETRALITPFMELLKKEKTKTDKKIEIERSQLADIEKRKERILKMWEKSMNRKLTEDDEIADELLPAEDMINNVTVGEPPIWKKFKTPLVQKMADKMAKNCEEMFNKGIDKCRNVAGELVTSCKDAIIWPIEAFICPKLNVEGLCDVSHFYQTDRNVIFQAVERKVQSMNICKNQLEDSHVDPTIEKDITDVMELTDQLEDNSNIELHSVRVETPRVAIEYRLSDLKIKIRAANIYFKSLVGVSKQIFQAFFIYFVYTIFRDSVGMIRKYQDDVAFSNSFVTKEFWMIDRFREGRGQTHLSHFSKQEKVEWKIMEVFSFPTKAERSKAIRPFFKWFVLALTVAIISILDYYLFVFLDSVVESARQQIKQKASAPAGLNITGDGVIADFLKTMTSTNETLEIDQTLSNEHCLTKPLSPNTDILIYWLGIPLLLSFLFQVVFSFAIRRIVLNYFLPFMFPRRSRVRLIQFYNKCLVNREKHRKEARARIRFMVDRRRIETLHKGEFSAGGSFLKRHIFERIFKTSKCFLCQEKTHAAKLLYCSEVKCQSCFCKDCIEDNFGKCYACMVIKKEITDQKSKLMVRRLVDNSLTFCFFQAPDEVDKRDNFLSYDEFLERVEHDKKA</sequence>
<keyword evidence="3 5" id="KW-1133">Transmembrane helix</keyword>
<dbReference type="PANTHER" id="PTHR21041:SF17">
    <property type="entry name" value="E3 UBIQUITIN-PROTEIN LIGASE DCST1"/>
    <property type="match status" value="1"/>
</dbReference>
<dbReference type="eggNOG" id="KOG3726">
    <property type="taxonomic scope" value="Eukaryota"/>
</dbReference>
<organism evidence="8">
    <name type="scientific">Caenorhabditis remanei</name>
    <name type="common">Caenorhabditis vulgaris</name>
    <dbReference type="NCBI Taxonomy" id="31234"/>
    <lineage>
        <taxon>Eukaryota</taxon>
        <taxon>Metazoa</taxon>
        <taxon>Ecdysozoa</taxon>
        <taxon>Nematoda</taxon>
        <taxon>Chromadorea</taxon>
        <taxon>Rhabditida</taxon>
        <taxon>Rhabditina</taxon>
        <taxon>Rhabditomorpha</taxon>
        <taxon>Rhabditoidea</taxon>
        <taxon>Rhabditidae</taxon>
        <taxon>Peloderinae</taxon>
        <taxon>Caenorhabditis</taxon>
    </lineage>
</organism>
<dbReference type="EMBL" id="DS268415">
    <property type="protein sequence ID" value="EFP11292.1"/>
    <property type="molecule type" value="Genomic_DNA"/>
</dbReference>
<dbReference type="FunCoup" id="E3LUQ2">
    <property type="interactions" value="1"/>
</dbReference>
<dbReference type="PANTHER" id="PTHR21041">
    <property type="entry name" value="DENDRITIC CELL-SPECIFIC TRANSMEMBRANE PROTEIN"/>
    <property type="match status" value="1"/>
</dbReference>
<keyword evidence="8" id="KW-1185">Reference proteome</keyword>
<evidence type="ECO:0000259" key="6">
    <source>
        <dbReference type="Pfam" id="PF07782"/>
    </source>
</evidence>
<keyword evidence="2 5" id="KW-0812">Transmembrane</keyword>
<dbReference type="InterPro" id="IPR051856">
    <property type="entry name" value="CSR-E3_Ligase_Protein"/>
</dbReference>
<dbReference type="Proteomes" id="UP000008281">
    <property type="component" value="Unassembled WGS sequence"/>
</dbReference>
<evidence type="ECO:0000256" key="1">
    <source>
        <dbReference type="ARBA" id="ARBA00004141"/>
    </source>
</evidence>
<feature type="transmembrane region" description="Helical" evidence="5">
    <location>
        <begin position="87"/>
        <end position="113"/>
    </location>
</feature>
<evidence type="ECO:0000313" key="8">
    <source>
        <dbReference type="Proteomes" id="UP000008281"/>
    </source>
</evidence>
<feature type="transmembrane region" description="Helical" evidence="5">
    <location>
        <begin position="48"/>
        <end position="67"/>
    </location>
</feature>
<evidence type="ECO:0000256" key="2">
    <source>
        <dbReference type="ARBA" id="ARBA00022692"/>
    </source>
</evidence>
<proteinExistence type="predicted"/>
<evidence type="ECO:0000313" key="7">
    <source>
        <dbReference type="EMBL" id="EFP11292.1"/>
    </source>
</evidence>
<dbReference type="STRING" id="31234.E3LUQ2"/>
<dbReference type="Pfam" id="PF07782">
    <property type="entry name" value="DC_STAMP"/>
    <property type="match status" value="1"/>
</dbReference>
<name>E3LUQ2_CAERE</name>
<dbReference type="OrthoDB" id="5985669at2759"/>
<dbReference type="InParanoid" id="E3LUQ2"/>
<reference evidence="7" key="1">
    <citation type="submission" date="2007-07" db="EMBL/GenBank/DDBJ databases">
        <title>PCAP assembly of the Caenorhabditis remanei genome.</title>
        <authorList>
            <consortium name="The Caenorhabditis remanei Sequencing Consortium"/>
            <person name="Wilson R.K."/>
        </authorList>
    </citation>
    <scope>NUCLEOTIDE SEQUENCE [LARGE SCALE GENOMIC DNA]</scope>
    <source>
        <strain evidence="7">PB4641</strain>
    </source>
</reference>
<feature type="transmembrane region" description="Helical" evidence="5">
    <location>
        <begin position="521"/>
        <end position="542"/>
    </location>
</feature>
<evidence type="ECO:0000256" key="3">
    <source>
        <dbReference type="ARBA" id="ARBA00022989"/>
    </source>
</evidence>
<evidence type="ECO:0000256" key="4">
    <source>
        <dbReference type="ARBA" id="ARBA00023136"/>
    </source>
</evidence>